<evidence type="ECO:0000313" key="3">
    <source>
        <dbReference type="EMBL" id="KGO99485.1"/>
    </source>
</evidence>
<feature type="transmembrane region" description="Helical" evidence="1">
    <location>
        <begin position="97"/>
        <end position="115"/>
    </location>
</feature>
<feature type="transmembrane region" description="Helical" evidence="1">
    <location>
        <begin position="249"/>
        <end position="270"/>
    </location>
</feature>
<feature type="transmembrane region" description="Helical" evidence="1">
    <location>
        <begin position="146"/>
        <end position="167"/>
    </location>
</feature>
<comment type="caution">
    <text evidence="3">The sequence shown here is derived from an EMBL/GenBank/DDBJ whole genome shotgun (WGS) entry which is preliminary data.</text>
</comment>
<dbReference type="Pfam" id="PF04235">
    <property type="entry name" value="DUF418"/>
    <property type="match status" value="1"/>
</dbReference>
<name>A0A0A0M8W1_9GAMM</name>
<feature type="transmembrane region" description="Helical" evidence="1">
    <location>
        <begin position="358"/>
        <end position="379"/>
    </location>
</feature>
<dbReference type="Proteomes" id="UP000030003">
    <property type="component" value="Unassembled WGS sequence"/>
</dbReference>
<gene>
    <name evidence="3" type="ORF">N791_03335</name>
</gene>
<protein>
    <submittedName>
        <fullName evidence="3">Membrane protein</fullName>
    </submittedName>
</protein>
<feature type="transmembrane region" description="Helical" evidence="1">
    <location>
        <begin position="121"/>
        <end position="139"/>
    </location>
</feature>
<evidence type="ECO:0000256" key="1">
    <source>
        <dbReference type="SAM" id="Phobius"/>
    </source>
</evidence>
<sequence length="411" mass="43640">MTQPITAPAGRLDHLDALRGFALLGIALMNVEFFTAPLTDIGQGVGAGQGTLDTIADWLVYVLVQGKFWGLFSLMFGMGFVLMLDRARAAGAPFVPIYLRRCLGLLAIGLAHAFLVWAGDILVSYALGALVLLVLFRNVGAEAMLAWGIALWVLPVGMYVMAGAAMVPAGPEELASYELVPAYMESLRAQEVAAYSAGSWTEATAARAEFLHRMLPNELILLPMLLGVFLIGGWLVRSGVVLDPQAHRARLLSLAAAGYVVGGLLTAGSLQLTASPVLEGEAAGEAVLAAGLHLAGGLPLALAYAATFLLLASRGGALPRVLAPAGRMALTHYLLQSLVGTWLFYGHGLGLWGEVGRAGQVLGVLVFFALQVAASHWWLRRYRQGPFEWAWRAFTHGHWPPLRRGALAGGA</sequence>
<dbReference type="STRING" id="1385515.GCA_000423325_02164"/>
<feature type="transmembrane region" description="Helical" evidence="1">
    <location>
        <begin position="333"/>
        <end position="352"/>
    </location>
</feature>
<keyword evidence="4" id="KW-1185">Reference proteome</keyword>
<proteinExistence type="predicted"/>
<feature type="transmembrane region" description="Helical" evidence="1">
    <location>
        <begin position="219"/>
        <end position="237"/>
    </location>
</feature>
<keyword evidence="1" id="KW-0812">Transmembrane</keyword>
<dbReference type="RefSeq" id="WP_027070202.1">
    <property type="nucleotide sequence ID" value="NZ_AUHT01000011.1"/>
</dbReference>
<dbReference type="InterPro" id="IPR052529">
    <property type="entry name" value="Bact_Transport_Assoc"/>
</dbReference>
<dbReference type="AlphaFoldDB" id="A0A0A0M8W1"/>
<keyword evidence="1" id="KW-1133">Transmembrane helix</keyword>
<dbReference type="PANTHER" id="PTHR30590">
    <property type="entry name" value="INNER MEMBRANE PROTEIN"/>
    <property type="match status" value="1"/>
</dbReference>
<accession>A0A0A0M8W1</accession>
<dbReference type="OrthoDB" id="9807744at2"/>
<organism evidence="3 4">
    <name type="scientific">Lysobacter defluvii IMMIB APB-9 = DSM 18482</name>
    <dbReference type="NCBI Taxonomy" id="1385515"/>
    <lineage>
        <taxon>Bacteria</taxon>
        <taxon>Pseudomonadati</taxon>
        <taxon>Pseudomonadota</taxon>
        <taxon>Gammaproteobacteria</taxon>
        <taxon>Lysobacterales</taxon>
        <taxon>Lysobacteraceae</taxon>
        <taxon>Novilysobacter</taxon>
    </lineage>
</organism>
<reference evidence="3 4" key="1">
    <citation type="submission" date="2013-08" db="EMBL/GenBank/DDBJ databases">
        <title>Genomic analysis of Lysobacter defluvii.</title>
        <authorList>
            <person name="Wang Q."/>
            <person name="Wang G."/>
        </authorList>
    </citation>
    <scope>NUCLEOTIDE SEQUENCE [LARGE SCALE GENOMIC DNA]</scope>
    <source>
        <strain evidence="3 4">IMMIB APB-9</strain>
    </source>
</reference>
<evidence type="ECO:0000259" key="2">
    <source>
        <dbReference type="Pfam" id="PF04235"/>
    </source>
</evidence>
<feature type="domain" description="DUF418" evidence="2">
    <location>
        <begin position="235"/>
        <end position="397"/>
    </location>
</feature>
<dbReference type="InterPro" id="IPR007349">
    <property type="entry name" value="DUF418"/>
</dbReference>
<dbReference type="EMBL" id="AVBH01000014">
    <property type="protein sequence ID" value="KGO99485.1"/>
    <property type="molecule type" value="Genomic_DNA"/>
</dbReference>
<keyword evidence="1" id="KW-0472">Membrane</keyword>
<feature type="transmembrane region" description="Helical" evidence="1">
    <location>
        <begin position="58"/>
        <end position="85"/>
    </location>
</feature>
<dbReference type="eggNOG" id="COG2311">
    <property type="taxonomic scope" value="Bacteria"/>
</dbReference>
<evidence type="ECO:0000313" key="4">
    <source>
        <dbReference type="Proteomes" id="UP000030003"/>
    </source>
</evidence>
<dbReference type="PANTHER" id="PTHR30590:SF2">
    <property type="entry name" value="INNER MEMBRANE PROTEIN"/>
    <property type="match status" value="1"/>
</dbReference>
<feature type="transmembrane region" description="Helical" evidence="1">
    <location>
        <begin position="290"/>
        <end position="312"/>
    </location>
</feature>
<feature type="transmembrane region" description="Helical" evidence="1">
    <location>
        <begin position="21"/>
        <end position="38"/>
    </location>
</feature>